<evidence type="ECO:0000256" key="6">
    <source>
        <dbReference type="ARBA" id="ARBA00022519"/>
    </source>
</evidence>
<dbReference type="PANTHER" id="PTHR30012:SF0">
    <property type="entry name" value="TYPE II SECRETION SYSTEM PROTEIN F-RELATED"/>
    <property type="match status" value="1"/>
</dbReference>
<evidence type="ECO:0000256" key="14">
    <source>
        <dbReference type="RuleBase" id="RU003923"/>
    </source>
</evidence>
<dbReference type="NCBIfam" id="TIGR02120">
    <property type="entry name" value="GspF"/>
    <property type="match status" value="1"/>
</dbReference>
<feature type="domain" description="Type II secretion system protein GspF" evidence="16">
    <location>
        <begin position="73"/>
        <end position="195"/>
    </location>
</feature>
<evidence type="ECO:0000256" key="10">
    <source>
        <dbReference type="ARBA" id="ARBA00022927"/>
    </source>
</evidence>
<dbReference type="InterPro" id="IPR003004">
    <property type="entry name" value="GspF/PilC"/>
</dbReference>
<dbReference type="AlphaFoldDB" id="A0A5C9A2K1"/>
<name>A0A5C9A2K1_9GAMM</name>
<keyword evidence="10" id="KW-0653">Protein transport</keyword>
<evidence type="ECO:0000256" key="1">
    <source>
        <dbReference type="ARBA" id="ARBA00002684"/>
    </source>
</evidence>
<protein>
    <recommendedName>
        <fullName evidence="13">General secretion pathway protein F</fullName>
    </recommendedName>
</protein>
<evidence type="ECO:0000256" key="8">
    <source>
        <dbReference type="ARBA" id="ARBA00022723"/>
    </source>
</evidence>
<keyword evidence="7 14" id="KW-0812">Transmembrane</keyword>
<dbReference type="PANTHER" id="PTHR30012">
    <property type="entry name" value="GENERAL SECRETION PATHWAY PROTEIN"/>
    <property type="match status" value="1"/>
</dbReference>
<comment type="function">
    <text evidence="1">Component of the type II secretion system inner membrane complex required for the energy-dependent secretion of extracellular factors such as proteases and toxins from the periplasm.</text>
</comment>
<gene>
    <name evidence="17" type="primary">gspF</name>
    <name evidence="17" type="ORF">FVW59_03555</name>
</gene>
<dbReference type="EMBL" id="VRYZ01000001">
    <property type="protein sequence ID" value="TXS94988.1"/>
    <property type="molecule type" value="Genomic_DNA"/>
</dbReference>
<keyword evidence="6" id="KW-0997">Cell inner membrane</keyword>
<dbReference type="InterPro" id="IPR001992">
    <property type="entry name" value="T2SS_GspF/T4SS_PilC_CS"/>
</dbReference>
<evidence type="ECO:0000259" key="16">
    <source>
        <dbReference type="Pfam" id="PF00482"/>
    </source>
</evidence>
<evidence type="ECO:0000313" key="18">
    <source>
        <dbReference type="Proteomes" id="UP000321933"/>
    </source>
</evidence>
<dbReference type="OrthoDB" id="9805682at2"/>
<keyword evidence="5" id="KW-1003">Cell membrane</keyword>
<evidence type="ECO:0000256" key="12">
    <source>
        <dbReference type="ARBA" id="ARBA00023136"/>
    </source>
</evidence>
<dbReference type="InterPro" id="IPR018076">
    <property type="entry name" value="T2SS_GspF_dom"/>
</dbReference>
<accession>A0A5C9A2K1</accession>
<evidence type="ECO:0000256" key="9">
    <source>
        <dbReference type="ARBA" id="ARBA00022837"/>
    </source>
</evidence>
<dbReference type="InterPro" id="IPR011850">
    <property type="entry name" value="T2SS_GspF"/>
</dbReference>
<dbReference type="GO" id="GO:0046872">
    <property type="term" value="F:metal ion binding"/>
    <property type="evidence" value="ECO:0007669"/>
    <property type="project" value="UniProtKB-KW"/>
</dbReference>
<feature type="transmembrane region" description="Helical" evidence="15">
    <location>
        <begin position="225"/>
        <end position="244"/>
    </location>
</feature>
<feature type="transmembrane region" description="Helical" evidence="15">
    <location>
        <begin position="378"/>
        <end position="399"/>
    </location>
</feature>
<dbReference type="PROSITE" id="PS00874">
    <property type="entry name" value="T2SP_F"/>
    <property type="match status" value="1"/>
</dbReference>
<keyword evidence="11 15" id="KW-1133">Transmembrane helix</keyword>
<dbReference type="Pfam" id="PF00482">
    <property type="entry name" value="T2SSF"/>
    <property type="match status" value="2"/>
</dbReference>
<evidence type="ECO:0000256" key="15">
    <source>
        <dbReference type="SAM" id="Phobius"/>
    </source>
</evidence>
<dbReference type="InterPro" id="IPR042094">
    <property type="entry name" value="T2SS_GspF_sf"/>
</dbReference>
<proteinExistence type="inferred from homology"/>
<sequence length="406" mass="45240">MTAYRYKALNPGGKLVKGVVEGDSERQVRNQLRGQKLRPVEVAVANRQAANTPRFRFNLFQPRISVSELALLTRQLATLVQSNLPLDECLQAAAEQSRKARTKGLLLQVRSRVAEGHTLAYAMGEFPAVFNDMYRAMVNAGEHAGYLGPVLEQLADYNEQRQYTAQKLKMAMIYPFILIGVAIAVVVALMVFVVPELVGIFAHSKRELPLLTKILIATSDFFRDYALYVLVALTALVIGLRRLLRDPARRKRWHRLQLRIPGISRLVIAMDTARFASTLSILMASGVPLLESLRIAGQVLTNLVLRDDSAAVAERVQEGSSLNRALRENGRFPPMMVHMVASGETSGELETMLERSATNQERELEMTLGTMMSLLEPLLVVFMGVMVLTIVLAILLPIFDLNTMVR</sequence>
<evidence type="ECO:0000256" key="2">
    <source>
        <dbReference type="ARBA" id="ARBA00004429"/>
    </source>
</evidence>
<keyword evidence="18" id="KW-1185">Reference proteome</keyword>
<dbReference type="GO" id="GO:0005886">
    <property type="term" value="C:plasma membrane"/>
    <property type="evidence" value="ECO:0007669"/>
    <property type="project" value="UniProtKB-SubCell"/>
</dbReference>
<dbReference type="RefSeq" id="WP_148062828.1">
    <property type="nucleotide sequence ID" value="NZ_VRYZ01000001.1"/>
</dbReference>
<evidence type="ECO:0000256" key="5">
    <source>
        <dbReference type="ARBA" id="ARBA00022475"/>
    </source>
</evidence>
<dbReference type="FunFam" id="1.20.81.30:FF:000001">
    <property type="entry name" value="Type II secretion system protein F"/>
    <property type="match status" value="2"/>
</dbReference>
<feature type="transmembrane region" description="Helical" evidence="15">
    <location>
        <begin position="171"/>
        <end position="194"/>
    </location>
</feature>
<dbReference type="Gene3D" id="1.20.81.30">
    <property type="entry name" value="Type II secretion system (T2SS), domain F"/>
    <property type="match status" value="2"/>
</dbReference>
<comment type="similarity">
    <text evidence="3 14">Belongs to the GSP F family.</text>
</comment>
<reference evidence="17 18" key="1">
    <citation type="submission" date="2019-08" db="EMBL/GenBank/DDBJ databases">
        <title>Parahaliea maris sp. nov., isolated from the surface seawater.</title>
        <authorList>
            <person name="Liu Y."/>
        </authorList>
    </citation>
    <scope>NUCLEOTIDE SEQUENCE [LARGE SCALE GENOMIC DNA]</scope>
    <source>
        <strain evidence="17 18">S2-26</strain>
    </source>
</reference>
<keyword evidence="4 14" id="KW-0813">Transport</keyword>
<organism evidence="17 18">
    <name type="scientific">Parahaliea aestuarii</name>
    <dbReference type="NCBI Taxonomy" id="1852021"/>
    <lineage>
        <taxon>Bacteria</taxon>
        <taxon>Pseudomonadati</taxon>
        <taxon>Pseudomonadota</taxon>
        <taxon>Gammaproteobacteria</taxon>
        <taxon>Cellvibrionales</taxon>
        <taxon>Halieaceae</taxon>
        <taxon>Parahaliea</taxon>
    </lineage>
</organism>
<evidence type="ECO:0000256" key="7">
    <source>
        <dbReference type="ARBA" id="ARBA00022692"/>
    </source>
</evidence>
<dbReference type="PRINTS" id="PR00812">
    <property type="entry name" value="BCTERIALGSPF"/>
</dbReference>
<evidence type="ECO:0000313" key="17">
    <source>
        <dbReference type="EMBL" id="TXS94988.1"/>
    </source>
</evidence>
<feature type="domain" description="Type II secretion system protein GspF" evidence="16">
    <location>
        <begin position="275"/>
        <end position="397"/>
    </location>
</feature>
<dbReference type="GO" id="GO:0015628">
    <property type="term" value="P:protein secretion by the type II secretion system"/>
    <property type="evidence" value="ECO:0007669"/>
    <property type="project" value="InterPro"/>
</dbReference>
<evidence type="ECO:0000256" key="3">
    <source>
        <dbReference type="ARBA" id="ARBA00005745"/>
    </source>
</evidence>
<keyword evidence="9" id="KW-0106">Calcium</keyword>
<evidence type="ECO:0000256" key="4">
    <source>
        <dbReference type="ARBA" id="ARBA00022448"/>
    </source>
</evidence>
<dbReference type="Proteomes" id="UP000321933">
    <property type="component" value="Unassembled WGS sequence"/>
</dbReference>
<dbReference type="GO" id="GO:0015627">
    <property type="term" value="C:type II protein secretion system complex"/>
    <property type="evidence" value="ECO:0007669"/>
    <property type="project" value="InterPro"/>
</dbReference>
<keyword evidence="8" id="KW-0479">Metal-binding</keyword>
<comment type="subcellular location">
    <subcellularLocation>
        <location evidence="2 14">Cell inner membrane</location>
        <topology evidence="2 14">Multi-pass membrane protein</topology>
    </subcellularLocation>
</comment>
<keyword evidence="12 15" id="KW-0472">Membrane</keyword>
<comment type="caution">
    <text evidence="17">The sequence shown here is derived from an EMBL/GenBank/DDBJ whole genome shotgun (WGS) entry which is preliminary data.</text>
</comment>
<evidence type="ECO:0000256" key="11">
    <source>
        <dbReference type="ARBA" id="ARBA00022989"/>
    </source>
</evidence>
<evidence type="ECO:0000256" key="13">
    <source>
        <dbReference type="ARBA" id="ARBA00030750"/>
    </source>
</evidence>